<accession>A0ABU8CKL2</accession>
<comment type="caution">
    <text evidence="1">The sequence shown here is derived from an EMBL/GenBank/DDBJ whole genome shotgun (WGS) entry which is preliminary data.</text>
</comment>
<keyword evidence="2" id="KW-1185">Reference proteome</keyword>
<evidence type="ECO:0000313" key="2">
    <source>
        <dbReference type="Proteomes" id="UP001531129"/>
    </source>
</evidence>
<evidence type="ECO:0000313" key="1">
    <source>
        <dbReference type="EMBL" id="MEI1248797.1"/>
    </source>
</evidence>
<dbReference type="RefSeq" id="WP_264396697.1">
    <property type="nucleotide sequence ID" value="NZ_JBAMYB010000006.1"/>
</dbReference>
<organism evidence="1 2">
    <name type="scientific">Rhizobium aouanii</name>
    <dbReference type="NCBI Taxonomy" id="3118145"/>
    <lineage>
        <taxon>Bacteria</taxon>
        <taxon>Pseudomonadati</taxon>
        <taxon>Pseudomonadota</taxon>
        <taxon>Alphaproteobacteria</taxon>
        <taxon>Hyphomicrobiales</taxon>
        <taxon>Rhizobiaceae</taxon>
        <taxon>Rhizobium/Agrobacterium group</taxon>
        <taxon>Rhizobium</taxon>
    </lineage>
</organism>
<protein>
    <submittedName>
        <fullName evidence="1">Uncharacterized protein</fullName>
    </submittedName>
</protein>
<gene>
    <name evidence="1" type="ORF">V8Q02_12330</name>
</gene>
<proteinExistence type="predicted"/>
<sequence length="306" mass="34420">MGSVKEQWLETRPDHELTFACPKCGYPCASWVRPPDLLHETEDEDPDNFEVETVECIRCDSTWRVEITPGHETYRMTIGGNPDEDVTLHPLDMSDDEPYWDDLPEPEPQPHDIFQEALRDWWSLLGKIGDQTSGSASVNRMLFVQLFSIFEAYLSDEIVGLTIRDTAVQRSIIAALPALNKQTVSLLTVAEKPNLVRDEVRGALQRVSFHNLPVVDSICGKALNMPILPPSKEVRDILGAAVTARHDCVHRNGYDLDGKLTSIITVEWLMSLSKHFEGMANTLTFQVMNIDTARQIDMLGAQSEES</sequence>
<reference evidence="1 2" key="1">
    <citation type="submission" date="2024-01" db="EMBL/GenBank/DDBJ databases">
        <title>Draft genome sequences of three bacterial strains isolated from Acacia saligna represent a potential new species within the genus Rhizobium.</title>
        <authorList>
            <person name="Tambong J.T."/>
            <person name="Mnasri B."/>
        </authorList>
    </citation>
    <scope>NUCLEOTIDE SEQUENCE [LARGE SCALE GENOMIC DNA]</scope>
    <source>
        <strain evidence="1 2">1AS12I</strain>
    </source>
</reference>
<dbReference type="EMBL" id="JBAMYC010000006">
    <property type="protein sequence ID" value="MEI1248797.1"/>
    <property type="molecule type" value="Genomic_DNA"/>
</dbReference>
<name>A0ABU8CKL2_9HYPH</name>
<dbReference type="Proteomes" id="UP001531129">
    <property type="component" value="Unassembled WGS sequence"/>
</dbReference>